<dbReference type="RefSeq" id="WP_310279421.1">
    <property type="nucleotide sequence ID" value="NZ_JAVDWR010000009.1"/>
</dbReference>
<accession>A0ABU1W1T3</accession>
<gene>
    <name evidence="1" type="ORF">J2W69_002757</name>
</gene>
<evidence type="ECO:0000313" key="2">
    <source>
        <dbReference type="Proteomes" id="UP001257909"/>
    </source>
</evidence>
<sequence>MNDDQRAIEDILFEILENQMEDNHPKQVKETLMRLCMTGHSREDAMELMACALAPEMEAVVERQEAFNLQRYIEHLALLPEMPWVKDL</sequence>
<name>A0ABU1W1T3_9GAMM</name>
<protein>
    <submittedName>
        <fullName evidence="1">Uncharacterized protein</fullName>
    </submittedName>
</protein>
<proteinExistence type="predicted"/>
<dbReference type="EMBL" id="JAVDWR010000009">
    <property type="protein sequence ID" value="MDR7121800.1"/>
    <property type="molecule type" value="Genomic_DNA"/>
</dbReference>
<dbReference type="Proteomes" id="UP001257909">
    <property type="component" value="Unassembled WGS sequence"/>
</dbReference>
<evidence type="ECO:0000313" key="1">
    <source>
        <dbReference type="EMBL" id="MDR7121800.1"/>
    </source>
</evidence>
<reference evidence="1 2" key="1">
    <citation type="submission" date="2023-07" db="EMBL/GenBank/DDBJ databases">
        <title>Sorghum-associated microbial communities from plants grown in Nebraska, USA.</title>
        <authorList>
            <person name="Schachtman D."/>
        </authorList>
    </citation>
    <scope>NUCLEOTIDE SEQUENCE [LARGE SCALE GENOMIC DNA]</scope>
    <source>
        <strain evidence="1 2">4138</strain>
    </source>
</reference>
<keyword evidence="2" id="KW-1185">Reference proteome</keyword>
<organism evidence="1 2">
    <name type="scientific">Rheinheimera soli</name>
    <dbReference type="NCBI Taxonomy" id="443616"/>
    <lineage>
        <taxon>Bacteria</taxon>
        <taxon>Pseudomonadati</taxon>
        <taxon>Pseudomonadota</taxon>
        <taxon>Gammaproteobacteria</taxon>
        <taxon>Chromatiales</taxon>
        <taxon>Chromatiaceae</taxon>
        <taxon>Rheinheimera</taxon>
    </lineage>
</organism>
<comment type="caution">
    <text evidence="1">The sequence shown here is derived from an EMBL/GenBank/DDBJ whole genome shotgun (WGS) entry which is preliminary data.</text>
</comment>